<organism evidence="1 2">
    <name type="scientific">Flavobacterium silvaticum</name>
    <dbReference type="NCBI Taxonomy" id="1852020"/>
    <lineage>
        <taxon>Bacteria</taxon>
        <taxon>Pseudomonadati</taxon>
        <taxon>Bacteroidota</taxon>
        <taxon>Flavobacteriia</taxon>
        <taxon>Flavobacteriales</taxon>
        <taxon>Flavobacteriaceae</taxon>
        <taxon>Flavobacterium</taxon>
    </lineage>
</organism>
<accession>A0A972JEF2</accession>
<reference evidence="1" key="1">
    <citation type="submission" date="2020-02" db="EMBL/GenBank/DDBJ databases">
        <title>Flavobacterium sp. genome.</title>
        <authorList>
            <person name="Jung H.S."/>
            <person name="Baek J.H."/>
            <person name="Jeon C.O."/>
        </authorList>
    </citation>
    <scope>NUCLEOTIDE SEQUENCE</scope>
    <source>
        <strain evidence="1">SE-s28</strain>
    </source>
</reference>
<dbReference type="RefSeq" id="WP_169525821.1">
    <property type="nucleotide sequence ID" value="NZ_JAAMPU010000096.1"/>
</dbReference>
<comment type="caution">
    <text evidence="1">The sequence shown here is derived from an EMBL/GenBank/DDBJ whole genome shotgun (WGS) entry which is preliminary data.</text>
</comment>
<sequence>MKKVALFVSLVFLFISGDISAQLCGGGILQFYILTLNGSEPIDFEYELFTASDSLVQKKVYDVLDKYSIERYERAFNETGFEIAKQTAEEISNPQDEKRTIQLDKFIANSGLSRKGKVKELLEFKTYELVGTPVILKISAKGKSIYILGNFFGNCDRISTLLWTDRFRWIR</sequence>
<dbReference type="AlphaFoldDB" id="A0A972JEF2"/>
<proteinExistence type="predicted"/>
<dbReference type="EMBL" id="JAAMPU010000096">
    <property type="protein sequence ID" value="NMH26819.1"/>
    <property type="molecule type" value="Genomic_DNA"/>
</dbReference>
<evidence type="ECO:0000313" key="2">
    <source>
        <dbReference type="Proteomes" id="UP000712080"/>
    </source>
</evidence>
<gene>
    <name evidence="1" type="ORF">G6047_02140</name>
</gene>
<evidence type="ECO:0000313" key="1">
    <source>
        <dbReference type="EMBL" id="NMH26819.1"/>
    </source>
</evidence>
<protein>
    <submittedName>
        <fullName evidence="1">Uncharacterized protein</fullName>
    </submittedName>
</protein>
<keyword evidence="2" id="KW-1185">Reference proteome</keyword>
<dbReference type="Proteomes" id="UP000712080">
    <property type="component" value="Unassembled WGS sequence"/>
</dbReference>
<name>A0A972JEF2_9FLAO</name>